<evidence type="ECO:0008006" key="4">
    <source>
        <dbReference type="Google" id="ProtNLM"/>
    </source>
</evidence>
<sequence>MSPGEVADALLRRWYVLVLAMLLTAAGGYHVVRPTPQYLSSAVVVLKPPATGNQPNQLANLQPPLAVVSYGVIQQLQSPDGHRELEAAGVRGTYQLIPRNSGTSATPRYLIPSLQIQAQQSDPTLADTMVRRVVAAYTQNVNDVQAAQKIPAASRITATVLVPPSAALVQGVKSRALAGVALLGGLGGLLAALWTDRLMLYRRRNAQGPRRRHAPERLPVPVSR</sequence>
<name>A0A4U0STD1_9ACTN</name>
<comment type="caution">
    <text evidence="2">The sequence shown here is derived from an EMBL/GenBank/DDBJ whole genome shotgun (WGS) entry which is preliminary data.</text>
</comment>
<organism evidence="2 3">
    <name type="scientific">Actinacidiphila oryziradicis</name>
    <dbReference type="NCBI Taxonomy" id="2571141"/>
    <lineage>
        <taxon>Bacteria</taxon>
        <taxon>Bacillati</taxon>
        <taxon>Actinomycetota</taxon>
        <taxon>Actinomycetes</taxon>
        <taxon>Kitasatosporales</taxon>
        <taxon>Streptomycetaceae</taxon>
        <taxon>Actinacidiphila</taxon>
    </lineage>
</organism>
<keyword evidence="1" id="KW-0812">Transmembrane</keyword>
<dbReference type="Proteomes" id="UP000305778">
    <property type="component" value="Unassembled WGS sequence"/>
</dbReference>
<reference evidence="2 3" key="1">
    <citation type="submission" date="2019-04" db="EMBL/GenBank/DDBJ databases">
        <title>Streptomyces oryziradicis sp. nov., a novel actinomycete isolated from rhizosphere soil of rice (Oryza sativa L.).</title>
        <authorList>
            <person name="Li C."/>
        </authorList>
    </citation>
    <scope>NUCLEOTIDE SEQUENCE [LARGE SCALE GENOMIC DNA]</scope>
    <source>
        <strain evidence="2 3">NEAU-C40</strain>
    </source>
</reference>
<protein>
    <recommendedName>
        <fullName evidence="4">Polysaccharide chain length determinant N-terminal domain-containing protein</fullName>
    </recommendedName>
</protein>
<keyword evidence="3" id="KW-1185">Reference proteome</keyword>
<feature type="transmembrane region" description="Helical" evidence="1">
    <location>
        <begin position="12"/>
        <end position="32"/>
    </location>
</feature>
<evidence type="ECO:0000313" key="3">
    <source>
        <dbReference type="Proteomes" id="UP000305778"/>
    </source>
</evidence>
<accession>A0A4U0STD1</accession>
<gene>
    <name evidence="2" type="ORF">FCI23_05170</name>
</gene>
<feature type="transmembrane region" description="Helical" evidence="1">
    <location>
        <begin position="176"/>
        <end position="194"/>
    </location>
</feature>
<dbReference type="AlphaFoldDB" id="A0A4U0STD1"/>
<proteinExistence type="predicted"/>
<dbReference type="RefSeq" id="WP_136722224.1">
    <property type="nucleotide sequence ID" value="NZ_SUMC01000003.1"/>
</dbReference>
<dbReference type="OrthoDB" id="3289418at2"/>
<evidence type="ECO:0000256" key="1">
    <source>
        <dbReference type="SAM" id="Phobius"/>
    </source>
</evidence>
<evidence type="ECO:0000313" key="2">
    <source>
        <dbReference type="EMBL" id="TKA12748.1"/>
    </source>
</evidence>
<keyword evidence="1" id="KW-0472">Membrane</keyword>
<keyword evidence="1" id="KW-1133">Transmembrane helix</keyword>
<dbReference type="EMBL" id="SUMC01000003">
    <property type="protein sequence ID" value="TKA12748.1"/>
    <property type="molecule type" value="Genomic_DNA"/>
</dbReference>